<reference evidence="1 2" key="1">
    <citation type="journal article" date="2012" name="Science">
        <title>The Paleozoic origin of enzymatic lignin decomposition reconstructed from 31 fungal genomes.</title>
        <authorList>
            <person name="Floudas D."/>
            <person name="Binder M."/>
            <person name="Riley R."/>
            <person name="Barry K."/>
            <person name="Blanchette R.A."/>
            <person name="Henrissat B."/>
            <person name="Martinez A.T."/>
            <person name="Otillar R."/>
            <person name="Spatafora J.W."/>
            <person name="Yadav J.S."/>
            <person name="Aerts A."/>
            <person name="Benoit I."/>
            <person name="Boyd A."/>
            <person name="Carlson A."/>
            <person name="Copeland A."/>
            <person name="Coutinho P.M."/>
            <person name="de Vries R.P."/>
            <person name="Ferreira P."/>
            <person name="Findley K."/>
            <person name="Foster B."/>
            <person name="Gaskell J."/>
            <person name="Glotzer D."/>
            <person name="Gorecki P."/>
            <person name="Heitman J."/>
            <person name="Hesse C."/>
            <person name="Hori C."/>
            <person name="Igarashi K."/>
            <person name="Jurgens J.A."/>
            <person name="Kallen N."/>
            <person name="Kersten P."/>
            <person name="Kohler A."/>
            <person name="Kuees U."/>
            <person name="Kumar T.K.A."/>
            <person name="Kuo A."/>
            <person name="LaButti K."/>
            <person name="Larrondo L.F."/>
            <person name="Lindquist E."/>
            <person name="Ling A."/>
            <person name="Lombard V."/>
            <person name="Lucas S."/>
            <person name="Lundell T."/>
            <person name="Martin R."/>
            <person name="McLaughlin D.J."/>
            <person name="Morgenstern I."/>
            <person name="Morin E."/>
            <person name="Murat C."/>
            <person name="Nagy L.G."/>
            <person name="Nolan M."/>
            <person name="Ohm R.A."/>
            <person name="Patyshakuliyeva A."/>
            <person name="Rokas A."/>
            <person name="Ruiz-Duenas F.J."/>
            <person name="Sabat G."/>
            <person name="Salamov A."/>
            <person name="Samejima M."/>
            <person name="Schmutz J."/>
            <person name="Slot J.C."/>
            <person name="St John F."/>
            <person name="Stenlid J."/>
            <person name="Sun H."/>
            <person name="Sun S."/>
            <person name="Syed K."/>
            <person name="Tsang A."/>
            <person name="Wiebenga A."/>
            <person name="Young D."/>
            <person name="Pisabarro A."/>
            <person name="Eastwood D.C."/>
            <person name="Martin F."/>
            <person name="Cullen D."/>
            <person name="Grigoriev I.V."/>
            <person name="Hibbett D.S."/>
        </authorList>
    </citation>
    <scope>NUCLEOTIDE SEQUENCE [LARGE SCALE GENOMIC DNA]</scope>
    <source>
        <strain evidence="1 2">MD-104</strain>
    </source>
</reference>
<keyword evidence="2" id="KW-1185">Reference proteome</keyword>
<gene>
    <name evidence="1" type="ORF">WOLCODRAFT_158657</name>
</gene>
<proteinExistence type="predicted"/>
<evidence type="ECO:0000313" key="1">
    <source>
        <dbReference type="EMBL" id="PCH39127.1"/>
    </source>
</evidence>
<organism evidence="1 2">
    <name type="scientific">Wolfiporia cocos (strain MD-104)</name>
    <name type="common">Brown rot fungus</name>
    <dbReference type="NCBI Taxonomy" id="742152"/>
    <lineage>
        <taxon>Eukaryota</taxon>
        <taxon>Fungi</taxon>
        <taxon>Dikarya</taxon>
        <taxon>Basidiomycota</taxon>
        <taxon>Agaricomycotina</taxon>
        <taxon>Agaricomycetes</taxon>
        <taxon>Polyporales</taxon>
        <taxon>Phaeolaceae</taxon>
        <taxon>Wolfiporia</taxon>
    </lineage>
</organism>
<evidence type="ECO:0000313" key="2">
    <source>
        <dbReference type="Proteomes" id="UP000218811"/>
    </source>
</evidence>
<dbReference type="Proteomes" id="UP000218811">
    <property type="component" value="Unassembled WGS sequence"/>
</dbReference>
<dbReference type="AlphaFoldDB" id="A0A2H3JSV3"/>
<name>A0A2H3JSV3_WOLCO</name>
<sequence length="185" mass="21174">MKGNGVGMWIARVVEVAVTEVMEVAEVAEVAEVTEVVEVMEVAEEEAQKAVVATKLLDYQQAMTYSTERTEITNSITQELKRKFEDLAEVEDSVLAAKVREWLRNHSKASGGQSSKQEVQMGKKLAMWRLWAKEHPDEVKVRQVKLMAESNEETKDQVVFWGRAGTELWSELTREQQEECHKKYQ</sequence>
<accession>A0A2H3JSV3</accession>
<dbReference type="EMBL" id="KB467965">
    <property type="protein sequence ID" value="PCH39127.1"/>
    <property type="molecule type" value="Genomic_DNA"/>
</dbReference>
<protein>
    <submittedName>
        <fullName evidence="1">Uncharacterized protein</fullName>
    </submittedName>
</protein>